<sequence>MNQRRRGAPRNQVIVPGKFRSSHMQRNSEVLEFQLNLGIFQLEFRIPISEHGDEVPVYIRYHICPPKIDLDALKIGRSEPSREARDD</sequence>
<accession>A0A0F9DL84</accession>
<organism evidence="1">
    <name type="scientific">marine sediment metagenome</name>
    <dbReference type="NCBI Taxonomy" id="412755"/>
    <lineage>
        <taxon>unclassified sequences</taxon>
        <taxon>metagenomes</taxon>
        <taxon>ecological metagenomes</taxon>
    </lineage>
</organism>
<evidence type="ECO:0000313" key="1">
    <source>
        <dbReference type="EMBL" id="KKL62404.1"/>
    </source>
</evidence>
<gene>
    <name evidence="1" type="ORF">LCGC14_2185500</name>
</gene>
<dbReference type="EMBL" id="LAZR01028499">
    <property type="protein sequence ID" value="KKL62404.1"/>
    <property type="molecule type" value="Genomic_DNA"/>
</dbReference>
<reference evidence="1" key="1">
    <citation type="journal article" date="2015" name="Nature">
        <title>Complex archaea that bridge the gap between prokaryotes and eukaryotes.</title>
        <authorList>
            <person name="Spang A."/>
            <person name="Saw J.H."/>
            <person name="Jorgensen S.L."/>
            <person name="Zaremba-Niedzwiedzka K."/>
            <person name="Martijn J."/>
            <person name="Lind A.E."/>
            <person name="van Eijk R."/>
            <person name="Schleper C."/>
            <person name="Guy L."/>
            <person name="Ettema T.J."/>
        </authorList>
    </citation>
    <scope>NUCLEOTIDE SEQUENCE</scope>
</reference>
<protein>
    <submittedName>
        <fullName evidence="1">Uncharacterized protein</fullName>
    </submittedName>
</protein>
<name>A0A0F9DL84_9ZZZZ</name>
<proteinExistence type="predicted"/>
<dbReference type="AlphaFoldDB" id="A0A0F9DL84"/>
<comment type="caution">
    <text evidence="1">The sequence shown here is derived from an EMBL/GenBank/DDBJ whole genome shotgun (WGS) entry which is preliminary data.</text>
</comment>